<evidence type="ECO:0000313" key="8">
    <source>
        <dbReference type="EMBL" id="RWS08012.1"/>
    </source>
</evidence>
<feature type="transmembrane region" description="Helical" evidence="6">
    <location>
        <begin position="53"/>
        <end position="76"/>
    </location>
</feature>
<dbReference type="AlphaFoldDB" id="A0A3S3QF01"/>
<evidence type="ECO:0000256" key="6">
    <source>
        <dbReference type="SAM" id="Phobius"/>
    </source>
</evidence>
<feature type="transmembrane region" description="Helical" evidence="6">
    <location>
        <begin position="82"/>
        <end position="104"/>
    </location>
</feature>
<accession>A0A3S3QF01</accession>
<comment type="subcellular location">
    <subcellularLocation>
        <location evidence="1">Membrane</location>
        <topology evidence="1">Multi-pass membrane protein</topology>
    </subcellularLocation>
</comment>
<evidence type="ECO:0000313" key="9">
    <source>
        <dbReference type="Proteomes" id="UP000285301"/>
    </source>
</evidence>
<keyword evidence="3 6" id="KW-1133">Transmembrane helix</keyword>
<dbReference type="SMART" id="SM00805">
    <property type="entry name" value="AGTRAP"/>
    <property type="match status" value="1"/>
</dbReference>
<reference evidence="8" key="2">
    <citation type="submission" date="2018-11" db="EMBL/GenBank/DDBJ databases">
        <title>Trombidioid mite genomics.</title>
        <authorList>
            <person name="Dong X."/>
        </authorList>
    </citation>
    <scope>NUCLEOTIDE SEQUENCE</scope>
    <source>
        <strain evidence="8">UoL-WK</strain>
    </source>
</reference>
<evidence type="ECO:0000256" key="5">
    <source>
        <dbReference type="SAM" id="MobiDB-lite"/>
    </source>
</evidence>
<evidence type="ECO:0000256" key="3">
    <source>
        <dbReference type="ARBA" id="ARBA00022989"/>
    </source>
</evidence>
<evidence type="ECO:0000256" key="2">
    <source>
        <dbReference type="ARBA" id="ARBA00022692"/>
    </source>
</evidence>
<organism evidence="8 9">
    <name type="scientific">Dinothrombium tinctorium</name>
    <dbReference type="NCBI Taxonomy" id="1965070"/>
    <lineage>
        <taxon>Eukaryota</taxon>
        <taxon>Metazoa</taxon>
        <taxon>Ecdysozoa</taxon>
        <taxon>Arthropoda</taxon>
        <taxon>Chelicerata</taxon>
        <taxon>Arachnida</taxon>
        <taxon>Acari</taxon>
        <taxon>Acariformes</taxon>
        <taxon>Trombidiformes</taxon>
        <taxon>Prostigmata</taxon>
        <taxon>Anystina</taxon>
        <taxon>Parasitengona</taxon>
        <taxon>Trombidioidea</taxon>
        <taxon>Trombidiidae</taxon>
        <taxon>Dinothrombium</taxon>
    </lineage>
</organism>
<dbReference type="GO" id="GO:0038166">
    <property type="term" value="P:angiotensin-activated signaling pathway"/>
    <property type="evidence" value="ECO:0007669"/>
    <property type="project" value="InterPro"/>
</dbReference>
<keyword evidence="9" id="KW-1185">Reference proteome</keyword>
<evidence type="ECO:0000256" key="4">
    <source>
        <dbReference type="ARBA" id="ARBA00023136"/>
    </source>
</evidence>
<dbReference type="Pfam" id="PF06396">
    <property type="entry name" value="AGTRAP"/>
    <property type="match status" value="1"/>
</dbReference>
<feature type="non-terminal residue" evidence="8">
    <location>
        <position position="1"/>
    </location>
</feature>
<proteinExistence type="predicted"/>
<dbReference type="PANTHER" id="PTHR16521:SF3">
    <property type="entry name" value="TYPE-1 ANGIOTENSIN II RECEPTOR-ASSOCIATED PROTEIN"/>
    <property type="match status" value="1"/>
</dbReference>
<reference evidence="8 9" key="1">
    <citation type="journal article" date="2018" name="Gigascience">
        <title>Genomes of trombidid mites reveal novel predicted allergens and laterally-transferred genes associated with secondary metabolism.</title>
        <authorList>
            <person name="Dong X."/>
            <person name="Chaisiri K."/>
            <person name="Xia D."/>
            <person name="Armstrong S.D."/>
            <person name="Fang Y."/>
            <person name="Donnelly M.J."/>
            <person name="Kadowaki T."/>
            <person name="McGarry J.W."/>
            <person name="Darby A.C."/>
            <person name="Makepeace B.L."/>
        </authorList>
    </citation>
    <scope>NUCLEOTIDE SEQUENCE [LARGE SCALE GENOMIC DNA]</scope>
    <source>
        <strain evidence="8">UoL-WK</strain>
    </source>
</reference>
<dbReference type="PANTHER" id="PTHR16521">
    <property type="entry name" value="TYPE-1 ANGIOTENSIN II RECEPTOR-ASSOCIATED PROTEIN"/>
    <property type="match status" value="1"/>
</dbReference>
<dbReference type="EMBL" id="NCKU01003947">
    <property type="protein sequence ID" value="RWS06680.1"/>
    <property type="molecule type" value="Genomic_DNA"/>
</dbReference>
<dbReference type="GO" id="GO:0005886">
    <property type="term" value="C:plasma membrane"/>
    <property type="evidence" value="ECO:0007669"/>
    <property type="project" value="TreeGrafter"/>
</dbReference>
<feature type="transmembrane region" description="Helical" evidence="6">
    <location>
        <begin position="30"/>
        <end position="46"/>
    </location>
</feature>
<evidence type="ECO:0000313" key="7">
    <source>
        <dbReference type="EMBL" id="RWS06680.1"/>
    </source>
</evidence>
<dbReference type="Proteomes" id="UP000285301">
    <property type="component" value="Unassembled WGS sequence"/>
</dbReference>
<dbReference type="EMBL" id="NCKU01003184">
    <property type="protein sequence ID" value="RWS08012.1"/>
    <property type="molecule type" value="Genomic_DNA"/>
</dbReference>
<name>A0A3S3QF01_9ACAR</name>
<evidence type="ECO:0000256" key="1">
    <source>
        <dbReference type="ARBA" id="ARBA00004141"/>
    </source>
</evidence>
<dbReference type="OrthoDB" id="8191171at2759"/>
<keyword evidence="8" id="KW-0675">Receptor</keyword>
<gene>
    <name evidence="8" type="ORF">B4U79_00703</name>
    <name evidence="7" type="ORF">B4U79_14280</name>
</gene>
<keyword evidence="4 6" id="KW-0472">Membrane</keyword>
<dbReference type="InterPro" id="IPR009436">
    <property type="entry name" value="AGTRAP"/>
</dbReference>
<sequence length="163" mass="18201">IQPKFCKCCALKQNFLAFRATQIHWLPTSYTTYNLLFLGCVLLSIHSRESEDAIFMATFIDFAAILLDAITIGLYYGSNGSTAFSTFMVIANLLLRPITSLVLLRFYNERSGRYTNYGLGFAGPSSGNRASYEEIDHRQSVPQSVVDTGSPARDDHIPSYTPH</sequence>
<feature type="region of interest" description="Disordered" evidence="5">
    <location>
        <begin position="140"/>
        <end position="163"/>
    </location>
</feature>
<comment type="caution">
    <text evidence="8">The sequence shown here is derived from an EMBL/GenBank/DDBJ whole genome shotgun (WGS) entry which is preliminary data.</text>
</comment>
<protein>
    <submittedName>
        <fullName evidence="8">Type-1 angiotensin II receptor-associated protein-like protein</fullName>
    </submittedName>
</protein>
<keyword evidence="2 6" id="KW-0812">Transmembrane</keyword>